<dbReference type="AlphaFoldDB" id="A0A549Y8U4"/>
<proteinExistence type="predicted"/>
<organism evidence="1 2">
    <name type="scientific">Lentibacillus cibarius</name>
    <dbReference type="NCBI Taxonomy" id="2583219"/>
    <lineage>
        <taxon>Bacteria</taxon>
        <taxon>Bacillati</taxon>
        <taxon>Bacillota</taxon>
        <taxon>Bacilli</taxon>
        <taxon>Bacillales</taxon>
        <taxon>Bacillaceae</taxon>
        <taxon>Lentibacillus</taxon>
    </lineage>
</organism>
<protein>
    <submittedName>
        <fullName evidence="1">Uncharacterized protein</fullName>
    </submittedName>
</protein>
<dbReference type="EMBL" id="VJMZ01000005">
    <property type="protein sequence ID" value="TRM08324.1"/>
    <property type="molecule type" value="Genomic_DNA"/>
</dbReference>
<gene>
    <name evidence="1" type="ORF">FH966_16905</name>
</gene>
<evidence type="ECO:0000313" key="2">
    <source>
        <dbReference type="Proteomes" id="UP000319280"/>
    </source>
</evidence>
<sequence>MDKDKEIELLKAEKKKLQEAVGAWKRKAKDRNPNLSFVTQGHAERGGLYYHYIVYAIEQIPADLEMKFVLEEAKQIVKELDGFEYSAVRYSSHQEAWLLEVQKPMDVYMGG</sequence>
<accession>A0A549Y8U4</accession>
<reference evidence="1 2" key="1">
    <citation type="submission" date="2019-07" db="EMBL/GenBank/DDBJ databases">
        <title>Genomic analysis of Lentibacillus sp. NKC851-2.</title>
        <authorList>
            <person name="Oh Y.J."/>
        </authorList>
    </citation>
    <scope>NUCLEOTIDE SEQUENCE [LARGE SCALE GENOMIC DNA]</scope>
    <source>
        <strain evidence="1 2">NKC851-2</strain>
    </source>
</reference>
<keyword evidence="2" id="KW-1185">Reference proteome</keyword>
<dbReference type="Proteomes" id="UP000319280">
    <property type="component" value="Unassembled WGS sequence"/>
</dbReference>
<dbReference type="RefSeq" id="WP_142792176.1">
    <property type="nucleotide sequence ID" value="NZ_VJMZ01000005.1"/>
</dbReference>
<name>A0A549Y8U4_9BACI</name>
<comment type="caution">
    <text evidence="1">The sequence shown here is derived from an EMBL/GenBank/DDBJ whole genome shotgun (WGS) entry which is preliminary data.</text>
</comment>
<evidence type="ECO:0000313" key="1">
    <source>
        <dbReference type="EMBL" id="TRM08324.1"/>
    </source>
</evidence>